<organism evidence="2 3">
    <name type="scientific">Paenibacillus silagei</name>
    <dbReference type="NCBI Taxonomy" id="1670801"/>
    <lineage>
        <taxon>Bacteria</taxon>
        <taxon>Bacillati</taxon>
        <taxon>Bacillota</taxon>
        <taxon>Bacilli</taxon>
        <taxon>Bacillales</taxon>
        <taxon>Paenibacillaceae</taxon>
        <taxon>Paenibacillus</taxon>
    </lineage>
</organism>
<accession>A0ABS4P0X3</accession>
<comment type="caution">
    <text evidence="2">The sequence shown here is derived from an EMBL/GenBank/DDBJ whole genome shotgun (WGS) entry which is preliminary data.</text>
</comment>
<sequence length="272" mass="32098">MGKEHFEAVILPKLRLISDEAVNNMLIFIEGSVAYGFCDEKSDIDLDYYIDIDINEDIRQSIREIFTGETYWYQGVRVSYGFGGAYWKFDLLMKDEMDQFWNEFDPYVLNNIMRAIPVWDPKGILALSQKKVECYPDEIKKKIIRGLWVTINDSGEYNFCEALTRNNIIEGRIYQYRAIEAMLRLVYVLNNQYFYPTKWLSAGLVNVHKDFGLGDALEQIAASHCEEDHYKEFMKVHECMKQFMIQQHSIELECIDNYSMIFQKPFQIFSAF</sequence>
<dbReference type="InterPro" id="IPR025117">
    <property type="entry name" value="DUF4037"/>
</dbReference>
<evidence type="ECO:0000259" key="1">
    <source>
        <dbReference type="Pfam" id="PF13228"/>
    </source>
</evidence>
<dbReference type="Pfam" id="PF13228">
    <property type="entry name" value="DUF4037"/>
    <property type="match status" value="1"/>
</dbReference>
<dbReference type="EMBL" id="JAGGLV010000033">
    <property type="protein sequence ID" value="MBP2115934.1"/>
    <property type="molecule type" value="Genomic_DNA"/>
</dbReference>
<feature type="domain" description="DUF4037" evidence="1">
    <location>
        <begin position="119"/>
        <end position="200"/>
    </location>
</feature>
<proteinExistence type="predicted"/>
<evidence type="ECO:0000313" key="2">
    <source>
        <dbReference type="EMBL" id="MBP2115934.1"/>
    </source>
</evidence>
<name>A0ABS4P0X3_9BACL</name>
<evidence type="ECO:0000313" key="3">
    <source>
        <dbReference type="Proteomes" id="UP000773462"/>
    </source>
</evidence>
<dbReference type="RefSeq" id="WP_209879101.1">
    <property type="nucleotide sequence ID" value="NZ_JAGGLV010000033.1"/>
</dbReference>
<keyword evidence="3" id="KW-1185">Reference proteome</keyword>
<gene>
    <name evidence="2" type="ORF">J2Z70_006146</name>
</gene>
<dbReference type="Proteomes" id="UP000773462">
    <property type="component" value="Unassembled WGS sequence"/>
</dbReference>
<reference evidence="2 3" key="1">
    <citation type="submission" date="2021-03" db="EMBL/GenBank/DDBJ databases">
        <title>Genomic Encyclopedia of Type Strains, Phase IV (KMG-IV): sequencing the most valuable type-strain genomes for metagenomic binning, comparative biology and taxonomic classification.</title>
        <authorList>
            <person name="Goeker M."/>
        </authorList>
    </citation>
    <scope>NUCLEOTIDE SEQUENCE [LARGE SCALE GENOMIC DNA]</scope>
    <source>
        <strain evidence="2 3">DSM 101953</strain>
    </source>
</reference>
<protein>
    <recommendedName>
        <fullName evidence="1">DUF4037 domain-containing protein</fullName>
    </recommendedName>
</protein>